<accession>M1P308</accession>
<protein>
    <submittedName>
        <fullName evidence="2">Uncharacterized protein</fullName>
    </submittedName>
</protein>
<dbReference type="RefSeq" id="WP_015399485.1">
    <property type="nucleotide sequence ID" value="NC_020302.1"/>
</dbReference>
<feature type="transmembrane region" description="Helical" evidence="1">
    <location>
        <begin position="106"/>
        <end position="131"/>
    </location>
</feature>
<reference evidence="2 3" key="1">
    <citation type="journal article" date="2012" name="Stand. Genomic Sci.">
        <title>Genome sequence of the halotolerant bacterium Corynebacterium halotolerans type strain YIM 70093(T) (= DSM 44683(T)).</title>
        <authorList>
            <person name="Ruckert C."/>
            <person name="Albersmeier A."/>
            <person name="Al-Dilaimi A."/>
            <person name="Niehaus K."/>
            <person name="Szczepanowski R."/>
            <person name="Kalinowski J."/>
        </authorList>
    </citation>
    <scope>NUCLEOTIDE SEQUENCE [LARGE SCALE GENOMIC DNA]</scope>
    <source>
        <strain evidence="2">YIM 70093</strain>
    </source>
</reference>
<feature type="transmembrane region" description="Helical" evidence="1">
    <location>
        <begin position="64"/>
        <end position="86"/>
    </location>
</feature>
<dbReference type="eggNOG" id="COG0785">
    <property type="taxonomic scope" value="Bacteria"/>
</dbReference>
<dbReference type="AlphaFoldDB" id="M1P308"/>
<dbReference type="STRING" id="1121362.A605_00215"/>
<keyword evidence="1" id="KW-1133">Transmembrane helix</keyword>
<sequence>MENSTVLVLERPRQGRRDVLTALSWWAPRHVMIALVTAVVVALFIGVPSVLIPNPWFGREIPTVWWNYPVWLVTSGLSGMLITTYVTTDGSDAREQDRGAQRSSHLGLAGGALAWFAVGCPVCNKIVLLALGYSGALTWFAPAQPYLALIGLVLTAIALMWRLRGQVSCPMPERQKESTNEH</sequence>
<gene>
    <name evidence="2" type="ORF">A605_00215</name>
</gene>
<keyword evidence="3" id="KW-1185">Reference proteome</keyword>
<evidence type="ECO:0000256" key="1">
    <source>
        <dbReference type="SAM" id="Phobius"/>
    </source>
</evidence>
<dbReference type="KEGG" id="chn:A605_00215"/>
<evidence type="ECO:0000313" key="3">
    <source>
        <dbReference type="Proteomes" id="UP000011723"/>
    </source>
</evidence>
<keyword evidence="1" id="KW-0812">Transmembrane</keyword>
<feature type="transmembrane region" description="Helical" evidence="1">
    <location>
        <begin position="31"/>
        <end position="52"/>
    </location>
</feature>
<dbReference type="EMBL" id="CP003697">
    <property type="protein sequence ID" value="AGF71061.1"/>
    <property type="molecule type" value="Genomic_DNA"/>
</dbReference>
<evidence type="ECO:0000313" key="2">
    <source>
        <dbReference type="EMBL" id="AGF71061.1"/>
    </source>
</evidence>
<dbReference type="Proteomes" id="UP000011723">
    <property type="component" value="Chromosome"/>
</dbReference>
<proteinExistence type="predicted"/>
<dbReference type="HOGENOM" id="CLU_106268_2_0_11"/>
<organism evidence="2 3">
    <name type="scientific">Corynebacterium halotolerans YIM 70093 = DSM 44683</name>
    <dbReference type="NCBI Taxonomy" id="1121362"/>
    <lineage>
        <taxon>Bacteria</taxon>
        <taxon>Bacillati</taxon>
        <taxon>Actinomycetota</taxon>
        <taxon>Actinomycetes</taxon>
        <taxon>Mycobacteriales</taxon>
        <taxon>Corynebacteriaceae</taxon>
        <taxon>Corynebacterium</taxon>
    </lineage>
</organism>
<dbReference type="OrthoDB" id="166777at2"/>
<name>M1P308_9CORY</name>
<keyword evidence="1" id="KW-0472">Membrane</keyword>
<feature type="transmembrane region" description="Helical" evidence="1">
    <location>
        <begin position="143"/>
        <end position="161"/>
    </location>
</feature>